<feature type="chain" id="PRO_5029810857" evidence="1">
    <location>
        <begin position="20"/>
        <end position="66"/>
    </location>
</feature>
<proteinExistence type="predicted"/>
<accession>A0A7J6IMA9</accession>
<dbReference type="GeneID" id="43610287"/>
<comment type="caution">
    <text evidence="2">The sequence shown here is derived from an EMBL/GenBank/DDBJ whole genome shotgun (WGS) entry which is preliminary data.</text>
</comment>
<dbReference type="Proteomes" id="UP000011096">
    <property type="component" value="Unassembled WGS sequence"/>
</dbReference>
<evidence type="ECO:0000313" key="2">
    <source>
        <dbReference type="EMBL" id="KAF4477909.1"/>
    </source>
</evidence>
<dbReference type="OrthoDB" id="5075006at2759"/>
<organism evidence="2 3">
    <name type="scientific">Colletotrichum fructicola (strain Nara gc5)</name>
    <name type="common">Anthracnose fungus</name>
    <name type="synonym">Colletotrichum gloeosporioides (strain Nara gc5)</name>
    <dbReference type="NCBI Taxonomy" id="1213859"/>
    <lineage>
        <taxon>Eukaryota</taxon>
        <taxon>Fungi</taxon>
        <taxon>Dikarya</taxon>
        <taxon>Ascomycota</taxon>
        <taxon>Pezizomycotina</taxon>
        <taxon>Sordariomycetes</taxon>
        <taxon>Hypocreomycetidae</taxon>
        <taxon>Glomerellales</taxon>
        <taxon>Glomerellaceae</taxon>
        <taxon>Colletotrichum</taxon>
        <taxon>Colletotrichum gloeosporioides species complex</taxon>
    </lineage>
</organism>
<protein>
    <submittedName>
        <fullName evidence="2">Uncharacterized protein</fullName>
    </submittedName>
</protein>
<keyword evidence="3" id="KW-1185">Reference proteome</keyword>
<dbReference type="InParanoid" id="A0A7J6IMA9"/>
<sequence>MRVLNATLLVLCSALSVLATPQGKSVKGQACTNGQFSGVCGADGRCGLNIPPNELPRQFVAGQCGR</sequence>
<name>A0A7J6IMA9_COLFN</name>
<reference evidence="2 3" key="2">
    <citation type="submission" date="2020-04" db="EMBL/GenBank/DDBJ databases">
        <title>Genome sequencing and assembly of multiple isolates from the Colletotrichum gloeosporioides species complex.</title>
        <authorList>
            <person name="Gan P."/>
            <person name="Shirasu K."/>
        </authorList>
    </citation>
    <scope>NUCLEOTIDE SEQUENCE [LARGE SCALE GENOMIC DNA]</scope>
    <source>
        <strain evidence="2 3">Nara gc5</strain>
    </source>
</reference>
<dbReference type="EMBL" id="ANPB02000008">
    <property type="protein sequence ID" value="KAF4477909.1"/>
    <property type="molecule type" value="Genomic_DNA"/>
</dbReference>
<gene>
    <name evidence="2" type="ORF">CGGC5_v013929</name>
</gene>
<dbReference type="AlphaFoldDB" id="A0A7J6IMA9"/>
<reference evidence="2 3" key="1">
    <citation type="submission" date="2012-08" db="EMBL/GenBank/DDBJ databases">
        <authorList>
            <person name="Gan P.H.P."/>
            <person name="Ikeda K."/>
            <person name="Irieda H."/>
            <person name="Narusaka M."/>
            <person name="O'Connell R.J."/>
            <person name="Narusaka Y."/>
            <person name="Takano Y."/>
            <person name="Kubo Y."/>
            <person name="Shirasu K."/>
        </authorList>
    </citation>
    <scope>NUCLEOTIDE SEQUENCE [LARGE SCALE GENOMIC DNA]</scope>
    <source>
        <strain evidence="2 3">Nara gc5</strain>
    </source>
</reference>
<evidence type="ECO:0000313" key="3">
    <source>
        <dbReference type="Proteomes" id="UP000011096"/>
    </source>
</evidence>
<keyword evidence="1" id="KW-0732">Signal</keyword>
<evidence type="ECO:0000256" key="1">
    <source>
        <dbReference type="SAM" id="SignalP"/>
    </source>
</evidence>
<feature type="signal peptide" evidence="1">
    <location>
        <begin position="1"/>
        <end position="19"/>
    </location>
</feature>
<dbReference type="RefSeq" id="XP_031877379.1">
    <property type="nucleotide sequence ID" value="XM_032026145.1"/>
</dbReference>